<feature type="compositionally biased region" description="Polar residues" evidence="3">
    <location>
        <begin position="1"/>
        <end position="28"/>
    </location>
</feature>
<proteinExistence type="inferred from homology"/>
<evidence type="ECO:0000256" key="2">
    <source>
        <dbReference type="ARBA" id="ARBA00022553"/>
    </source>
</evidence>
<dbReference type="Gene3D" id="3.40.50.300">
    <property type="entry name" value="P-loop containing nucleotide triphosphate hydrolases"/>
    <property type="match status" value="1"/>
</dbReference>
<evidence type="ECO:0000256" key="3">
    <source>
        <dbReference type="SAM" id="MobiDB-lite"/>
    </source>
</evidence>
<evidence type="ECO:0000256" key="1">
    <source>
        <dbReference type="ARBA" id="ARBA00008846"/>
    </source>
</evidence>
<keyword evidence="5" id="KW-1185">Reference proteome</keyword>
<dbReference type="GO" id="GO:0005246">
    <property type="term" value="F:calcium channel regulator activity"/>
    <property type="evidence" value="ECO:0007669"/>
    <property type="project" value="TreeGrafter"/>
</dbReference>
<dbReference type="PROSITE" id="PS51419">
    <property type="entry name" value="RAB"/>
    <property type="match status" value="1"/>
</dbReference>
<dbReference type="SUPFAM" id="SSF52540">
    <property type="entry name" value="P-loop containing nucleoside triphosphate hydrolases"/>
    <property type="match status" value="1"/>
</dbReference>
<dbReference type="EMBL" id="JAPWDV010000004">
    <property type="protein sequence ID" value="KAJ6215624.1"/>
    <property type="molecule type" value="Genomic_DNA"/>
</dbReference>
<dbReference type="PROSITE" id="PS51421">
    <property type="entry name" value="RAS"/>
    <property type="match status" value="1"/>
</dbReference>
<dbReference type="AlphaFoldDB" id="A0A9Q0LY58"/>
<dbReference type="PRINTS" id="PR00449">
    <property type="entry name" value="RASTRNSFRMNG"/>
</dbReference>
<dbReference type="PANTHER" id="PTHR45775:SF6">
    <property type="entry name" value="RAD, GEM_KIR FAMILY MEMBER 2, ISOFORM C"/>
    <property type="match status" value="1"/>
</dbReference>
<protein>
    <submittedName>
        <fullName evidence="4">Uncharacterized protein</fullName>
    </submittedName>
</protein>
<dbReference type="Pfam" id="PF00071">
    <property type="entry name" value="Ras"/>
    <property type="match status" value="1"/>
</dbReference>
<dbReference type="InterPro" id="IPR051641">
    <property type="entry name" value="RGK_GTP-binding_reg"/>
</dbReference>
<dbReference type="GO" id="GO:0003924">
    <property type="term" value="F:GTPase activity"/>
    <property type="evidence" value="ECO:0007669"/>
    <property type="project" value="InterPro"/>
</dbReference>
<dbReference type="GO" id="GO:0005886">
    <property type="term" value="C:plasma membrane"/>
    <property type="evidence" value="ECO:0007669"/>
    <property type="project" value="TreeGrafter"/>
</dbReference>
<dbReference type="Proteomes" id="UP001142055">
    <property type="component" value="Chromosome 4"/>
</dbReference>
<dbReference type="InterPro" id="IPR001806">
    <property type="entry name" value="Small_GTPase"/>
</dbReference>
<keyword evidence="2" id="KW-0597">Phosphoprotein</keyword>
<dbReference type="GO" id="GO:0005525">
    <property type="term" value="F:GTP binding"/>
    <property type="evidence" value="ECO:0007669"/>
    <property type="project" value="InterPro"/>
</dbReference>
<feature type="region of interest" description="Disordered" evidence="3">
    <location>
        <begin position="115"/>
        <end position="174"/>
    </location>
</feature>
<feature type="compositionally biased region" description="Polar residues" evidence="3">
    <location>
        <begin position="61"/>
        <end position="73"/>
    </location>
</feature>
<comment type="similarity">
    <text evidence="1">Belongs to the small GTPase superfamily. RGK family.</text>
</comment>
<dbReference type="PANTHER" id="PTHR45775">
    <property type="entry name" value="RAD, GEM/KIR FAMILY MEMBER 2, ISOFORM C"/>
    <property type="match status" value="1"/>
</dbReference>
<feature type="region of interest" description="Disordered" evidence="3">
    <location>
        <begin position="193"/>
        <end position="225"/>
    </location>
</feature>
<feature type="region of interest" description="Disordered" evidence="3">
    <location>
        <begin position="1"/>
        <end position="73"/>
    </location>
</feature>
<sequence length="493" mass="56739">MDQSINSSNYHSNHRPSNASRTSRSAIKSSLKRSRSLHCPKSCTNHEPSPGMRWNPGPGINSINQKSNNIGNTNQYYANRRHHSSNDYNTIVNDHCQFPFPINSSSHNLYYQFQMNNNNSQNNNHKHQQSQYQSQESQGYKVSIPNATRSRRNSKQHQQQNKTQQHGSTSSGNSLADIIDDCVFEIGSMTINNENGRRPYAISTNSSSSSISKSEHQHQHQHRYHHQYSLIDQSSDNNSPEELLMENPWQLDEQFPLEPIPLSSSESRSQLNQRTRKIFGQDSRTASAGQYRFYLIRQQNYPPLYLENGNNRRRIYRILVLGYPSAGKSSLMEQLTVQLLTNERTRFNPSIGSELNERTNLLIHFLESDSFDKYLLQTPVVDYQPDMYLILYSVIDRDSFTSVKKTLIDLQRWDDVETKSIIIVANKSDLVRGRLVTRREGKELATSNHCKYIETSCTIGHNIDVLLQGIGSQILLKEEQQQKQKAKLRQECG</sequence>
<gene>
    <name evidence="4" type="ORF">RDWZM_010124</name>
</gene>
<reference evidence="4" key="1">
    <citation type="submission" date="2022-12" db="EMBL/GenBank/DDBJ databases">
        <title>Genome assemblies of Blomia tropicalis.</title>
        <authorList>
            <person name="Cui Y."/>
        </authorList>
    </citation>
    <scope>NUCLEOTIDE SEQUENCE</scope>
    <source>
        <tissue evidence="4">Adult mites</tissue>
    </source>
</reference>
<evidence type="ECO:0000313" key="5">
    <source>
        <dbReference type="Proteomes" id="UP001142055"/>
    </source>
</evidence>
<organism evidence="4 5">
    <name type="scientific">Blomia tropicalis</name>
    <name type="common">Mite</name>
    <dbReference type="NCBI Taxonomy" id="40697"/>
    <lineage>
        <taxon>Eukaryota</taxon>
        <taxon>Metazoa</taxon>
        <taxon>Ecdysozoa</taxon>
        <taxon>Arthropoda</taxon>
        <taxon>Chelicerata</taxon>
        <taxon>Arachnida</taxon>
        <taxon>Acari</taxon>
        <taxon>Acariformes</taxon>
        <taxon>Sarcoptiformes</taxon>
        <taxon>Astigmata</taxon>
        <taxon>Glycyphagoidea</taxon>
        <taxon>Echimyopodidae</taxon>
        <taxon>Blomia</taxon>
    </lineage>
</organism>
<dbReference type="InterPro" id="IPR027417">
    <property type="entry name" value="P-loop_NTPase"/>
</dbReference>
<name>A0A9Q0LY58_BLOTA</name>
<dbReference type="SMART" id="SM00173">
    <property type="entry name" value="RAS"/>
    <property type="match status" value="1"/>
</dbReference>
<dbReference type="SMART" id="SM00175">
    <property type="entry name" value="RAB"/>
    <property type="match status" value="1"/>
</dbReference>
<comment type="caution">
    <text evidence="4">The sequence shown here is derived from an EMBL/GenBank/DDBJ whole genome shotgun (WGS) entry which is preliminary data.</text>
</comment>
<accession>A0A9Q0LY58</accession>
<feature type="compositionally biased region" description="Low complexity" evidence="3">
    <location>
        <begin position="156"/>
        <end position="169"/>
    </location>
</feature>
<feature type="compositionally biased region" description="Low complexity" evidence="3">
    <location>
        <begin position="203"/>
        <end position="212"/>
    </location>
</feature>
<evidence type="ECO:0000313" key="4">
    <source>
        <dbReference type="EMBL" id="KAJ6215624.1"/>
    </source>
</evidence>
<feature type="compositionally biased region" description="Low complexity" evidence="3">
    <location>
        <begin position="115"/>
        <end position="138"/>
    </location>
</feature>